<reference evidence="1" key="2">
    <citation type="submission" date="2021-09" db="EMBL/GenBank/DDBJ databases">
        <authorList>
            <person name="Jia N."/>
            <person name="Wang J."/>
            <person name="Shi W."/>
            <person name="Du L."/>
            <person name="Sun Y."/>
            <person name="Zhan W."/>
            <person name="Jiang J."/>
            <person name="Wang Q."/>
            <person name="Zhang B."/>
            <person name="Ji P."/>
            <person name="Sakyi L.B."/>
            <person name="Cui X."/>
            <person name="Yuan T."/>
            <person name="Jiang B."/>
            <person name="Yang W."/>
            <person name="Lam T.T.-Y."/>
            <person name="Chang Q."/>
            <person name="Ding S."/>
            <person name="Wang X."/>
            <person name="Zhu J."/>
            <person name="Ruan X."/>
            <person name="Zhao L."/>
            <person name="Wei J."/>
            <person name="Que T."/>
            <person name="Du C."/>
            <person name="Cheng J."/>
            <person name="Dai P."/>
            <person name="Han X."/>
            <person name="Huang E."/>
            <person name="Gao Y."/>
            <person name="Liu J."/>
            <person name="Shao H."/>
            <person name="Ye R."/>
            <person name="Li L."/>
            <person name="Wei W."/>
            <person name="Wang X."/>
            <person name="Wang C."/>
            <person name="Huo Q."/>
            <person name="Li W."/>
            <person name="Guo W."/>
            <person name="Chen H."/>
            <person name="Chen S."/>
            <person name="Zhou L."/>
            <person name="Zhou L."/>
            <person name="Ni X."/>
            <person name="Tian J."/>
            <person name="Zhou Y."/>
            <person name="Sheng Y."/>
            <person name="Liu T."/>
            <person name="Pan Y."/>
            <person name="Xia L."/>
            <person name="Li J."/>
            <person name="Zhao F."/>
            <person name="Cao W."/>
        </authorList>
    </citation>
    <scope>NUCLEOTIDE SEQUENCE</scope>
    <source>
        <strain evidence="1">Rmic-2018</strain>
        <tissue evidence="1">Larvae</tissue>
    </source>
</reference>
<name>A0A9J6E8K9_RHIMP</name>
<accession>A0A9J6E8K9</accession>
<protein>
    <submittedName>
        <fullName evidence="1">Uncharacterized protein</fullName>
    </submittedName>
</protein>
<keyword evidence="2" id="KW-1185">Reference proteome</keyword>
<dbReference type="AlphaFoldDB" id="A0A9J6E8K9"/>
<reference evidence="1" key="1">
    <citation type="journal article" date="2020" name="Cell">
        <title>Large-Scale Comparative Analyses of Tick Genomes Elucidate Their Genetic Diversity and Vector Capacities.</title>
        <authorList>
            <consortium name="Tick Genome and Microbiome Consortium (TIGMIC)"/>
            <person name="Jia N."/>
            <person name="Wang J."/>
            <person name="Shi W."/>
            <person name="Du L."/>
            <person name="Sun Y."/>
            <person name="Zhan W."/>
            <person name="Jiang J.F."/>
            <person name="Wang Q."/>
            <person name="Zhang B."/>
            <person name="Ji P."/>
            <person name="Bell-Sakyi L."/>
            <person name="Cui X.M."/>
            <person name="Yuan T.T."/>
            <person name="Jiang B.G."/>
            <person name="Yang W.F."/>
            <person name="Lam T.T."/>
            <person name="Chang Q.C."/>
            <person name="Ding S.J."/>
            <person name="Wang X.J."/>
            <person name="Zhu J.G."/>
            <person name="Ruan X.D."/>
            <person name="Zhao L."/>
            <person name="Wei J.T."/>
            <person name="Ye R.Z."/>
            <person name="Que T.C."/>
            <person name="Du C.H."/>
            <person name="Zhou Y.H."/>
            <person name="Cheng J.X."/>
            <person name="Dai P.F."/>
            <person name="Guo W.B."/>
            <person name="Han X.H."/>
            <person name="Huang E.J."/>
            <person name="Li L.F."/>
            <person name="Wei W."/>
            <person name="Gao Y.C."/>
            <person name="Liu J.Z."/>
            <person name="Shao H.Z."/>
            <person name="Wang X."/>
            <person name="Wang C.C."/>
            <person name="Yang T.C."/>
            <person name="Huo Q.B."/>
            <person name="Li W."/>
            <person name="Chen H.Y."/>
            <person name="Chen S.E."/>
            <person name="Zhou L.G."/>
            <person name="Ni X.B."/>
            <person name="Tian J.H."/>
            <person name="Sheng Y."/>
            <person name="Liu T."/>
            <person name="Pan Y.S."/>
            <person name="Xia L.Y."/>
            <person name="Li J."/>
            <person name="Zhao F."/>
            <person name="Cao W.C."/>
        </authorList>
    </citation>
    <scope>NUCLEOTIDE SEQUENCE</scope>
    <source>
        <strain evidence="1">Rmic-2018</strain>
    </source>
</reference>
<evidence type="ECO:0000313" key="1">
    <source>
        <dbReference type="EMBL" id="KAH8030561.1"/>
    </source>
</evidence>
<sequence length="171" mass="18751">MRRIAPKFGQLPNVTMVASAGNYAPSDVASTIREIVREKLSRHTRATPCEATPLRFQTNISILFLLLQQASRSMTTFLAHHRGRSAITSKTSGTSAASATLDSGPSLVRTRTNTHLCHHALAMLSQRHIVNLLCATAVVLRTHCSVLTSAKRVDIEIRAIVKTSSRWPQLL</sequence>
<dbReference type="Proteomes" id="UP000821866">
    <property type="component" value="Chromosome 3"/>
</dbReference>
<evidence type="ECO:0000313" key="2">
    <source>
        <dbReference type="Proteomes" id="UP000821866"/>
    </source>
</evidence>
<gene>
    <name evidence="1" type="ORF">HPB51_008922</name>
</gene>
<proteinExistence type="predicted"/>
<organism evidence="1 2">
    <name type="scientific">Rhipicephalus microplus</name>
    <name type="common">Cattle tick</name>
    <name type="synonym">Boophilus microplus</name>
    <dbReference type="NCBI Taxonomy" id="6941"/>
    <lineage>
        <taxon>Eukaryota</taxon>
        <taxon>Metazoa</taxon>
        <taxon>Ecdysozoa</taxon>
        <taxon>Arthropoda</taxon>
        <taxon>Chelicerata</taxon>
        <taxon>Arachnida</taxon>
        <taxon>Acari</taxon>
        <taxon>Parasitiformes</taxon>
        <taxon>Ixodida</taxon>
        <taxon>Ixodoidea</taxon>
        <taxon>Ixodidae</taxon>
        <taxon>Rhipicephalinae</taxon>
        <taxon>Rhipicephalus</taxon>
        <taxon>Boophilus</taxon>
    </lineage>
</organism>
<dbReference type="EMBL" id="JABSTU010000005">
    <property type="protein sequence ID" value="KAH8030561.1"/>
    <property type="molecule type" value="Genomic_DNA"/>
</dbReference>
<comment type="caution">
    <text evidence="1">The sequence shown here is derived from an EMBL/GenBank/DDBJ whole genome shotgun (WGS) entry which is preliminary data.</text>
</comment>